<sequence>MDRHLIIAGQGRAGTTLLYNMLRSTLQGFDLPPSERAARTLIDLPGSFCTKRPFDIFDMPAIFEANQGRKRIDLIVSLRDPRDILVSRHAKVPDDYFCSADAMYFVPGDRPPERTAPGLLAIHDLSMAVAESSLFPQGVFFLKYEDLVADPEAVQGLLEQGLGLRFSGRFGDFHAAEIPGALQGPLNGVRPVEAAEAKWRRPEHRARIIDQFTRFPALFTVLDQLGYETDRGWFEALCADEVAEAGVEI</sequence>
<gene>
    <name evidence="1" type="ORF">ACFOES_20640</name>
</gene>
<accession>A0ABV7AP76</accession>
<proteinExistence type="predicted"/>
<dbReference type="Gene3D" id="3.40.50.300">
    <property type="entry name" value="P-loop containing nucleotide triphosphate hydrolases"/>
    <property type="match status" value="1"/>
</dbReference>
<name>A0ABV7AP76_9RHOB</name>
<protein>
    <recommendedName>
        <fullName evidence="3">Sulfotransferase domain-containing protein</fullName>
    </recommendedName>
</protein>
<organism evidence="1 2">
    <name type="scientific">Acidimangrovimonas pyrenivorans</name>
    <dbReference type="NCBI Taxonomy" id="2030798"/>
    <lineage>
        <taxon>Bacteria</taxon>
        <taxon>Pseudomonadati</taxon>
        <taxon>Pseudomonadota</taxon>
        <taxon>Alphaproteobacteria</taxon>
        <taxon>Rhodobacterales</taxon>
        <taxon>Paracoccaceae</taxon>
        <taxon>Acidimangrovimonas</taxon>
    </lineage>
</organism>
<keyword evidence="2" id="KW-1185">Reference proteome</keyword>
<dbReference type="Proteomes" id="UP001595443">
    <property type="component" value="Unassembled WGS sequence"/>
</dbReference>
<evidence type="ECO:0000313" key="2">
    <source>
        <dbReference type="Proteomes" id="UP001595443"/>
    </source>
</evidence>
<reference evidence="2" key="1">
    <citation type="journal article" date="2019" name="Int. J. Syst. Evol. Microbiol.">
        <title>The Global Catalogue of Microorganisms (GCM) 10K type strain sequencing project: providing services to taxonomists for standard genome sequencing and annotation.</title>
        <authorList>
            <consortium name="The Broad Institute Genomics Platform"/>
            <consortium name="The Broad Institute Genome Sequencing Center for Infectious Disease"/>
            <person name="Wu L."/>
            <person name="Ma J."/>
        </authorList>
    </citation>
    <scope>NUCLEOTIDE SEQUENCE [LARGE SCALE GENOMIC DNA]</scope>
    <source>
        <strain evidence="2">KCTC 62192</strain>
    </source>
</reference>
<dbReference type="SUPFAM" id="SSF52540">
    <property type="entry name" value="P-loop containing nucleoside triphosphate hydrolases"/>
    <property type="match status" value="1"/>
</dbReference>
<comment type="caution">
    <text evidence="1">The sequence shown here is derived from an EMBL/GenBank/DDBJ whole genome shotgun (WGS) entry which is preliminary data.</text>
</comment>
<dbReference type="EMBL" id="JBHRSK010000026">
    <property type="protein sequence ID" value="MFC2970512.1"/>
    <property type="molecule type" value="Genomic_DNA"/>
</dbReference>
<dbReference type="InterPro" id="IPR027417">
    <property type="entry name" value="P-loop_NTPase"/>
</dbReference>
<dbReference type="RefSeq" id="WP_377835542.1">
    <property type="nucleotide sequence ID" value="NZ_JBHRSK010000026.1"/>
</dbReference>
<evidence type="ECO:0008006" key="3">
    <source>
        <dbReference type="Google" id="ProtNLM"/>
    </source>
</evidence>
<evidence type="ECO:0000313" key="1">
    <source>
        <dbReference type="EMBL" id="MFC2970512.1"/>
    </source>
</evidence>